<dbReference type="PANTHER" id="PTHR46072:SF11">
    <property type="entry name" value="AMIDASE-RELATED"/>
    <property type="match status" value="1"/>
</dbReference>
<name>A0A8J2X701_ZYGB2</name>
<dbReference type="InterPro" id="IPR036928">
    <property type="entry name" value="AS_sf"/>
</dbReference>
<protein>
    <recommendedName>
        <fullName evidence="3">amidase</fullName>
        <ecNumber evidence="3">3.5.1.4</ecNumber>
    </recommendedName>
</protein>
<evidence type="ECO:0000256" key="6">
    <source>
        <dbReference type="PIRSR" id="PIRSR001221-2"/>
    </source>
</evidence>
<feature type="binding site" evidence="6">
    <location>
        <position position="207"/>
    </location>
    <ligand>
        <name>substrate</name>
    </ligand>
</feature>
<dbReference type="SUPFAM" id="SSF75304">
    <property type="entry name" value="Amidase signature (AS) enzymes"/>
    <property type="match status" value="1"/>
</dbReference>
<feature type="active site" description="Charge relay system" evidence="5">
    <location>
        <position position="132"/>
    </location>
</feature>
<evidence type="ECO:0000313" key="9">
    <source>
        <dbReference type="Proteomes" id="UP000019375"/>
    </source>
</evidence>
<dbReference type="EC" id="3.5.1.4" evidence="3"/>
<feature type="domain" description="Amidase" evidence="7">
    <location>
        <begin position="77"/>
        <end position="538"/>
    </location>
</feature>
<feature type="binding site" evidence="6">
    <location>
        <position position="181"/>
    </location>
    <ligand>
        <name>substrate</name>
    </ligand>
</feature>
<evidence type="ECO:0000256" key="1">
    <source>
        <dbReference type="ARBA" id="ARBA00001311"/>
    </source>
</evidence>
<dbReference type="InterPro" id="IPR020556">
    <property type="entry name" value="Amidase_CS"/>
</dbReference>
<evidence type="ECO:0000256" key="2">
    <source>
        <dbReference type="ARBA" id="ARBA00009199"/>
    </source>
</evidence>
<proteinExistence type="inferred from homology"/>
<dbReference type="InterPro" id="IPR023631">
    <property type="entry name" value="Amidase_dom"/>
</dbReference>
<comment type="catalytic activity">
    <reaction evidence="1">
        <text>a monocarboxylic acid amide + H2O = a monocarboxylate + NH4(+)</text>
        <dbReference type="Rhea" id="RHEA:12020"/>
        <dbReference type="ChEBI" id="CHEBI:15377"/>
        <dbReference type="ChEBI" id="CHEBI:28938"/>
        <dbReference type="ChEBI" id="CHEBI:35757"/>
        <dbReference type="ChEBI" id="CHEBI:83628"/>
        <dbReference type="EC" id="3.5.1.4"/>
    </reaction>
</comment>
<accession>A0A8J2X701</accession>
<dbReference type="EMBL" id="HG316456">
    <property type="protein sequence ID" value="CDF88711.1"/>
    <property type="molecule type" value="Genomic_DNA"/>
</dbReference>
<evidence type="ECO:0000256" key="5">
    <source>
        <dbReference type="PIRSR" id="PIRSR001221-1"/>
    </source>
</evidence>
<evidence type="ECO:0000256" key="4">
    <source>
        <dbReference type="ARBA" id="ARBA00022801"/>
    </source>
</evidence>
<dbReference type="OrthoDB" id="6428749at2759"/>
<dbReference type="Gene3D" id="3.90.1300.10">
    <property type="entry name" value="Amidase signature (AS) domain"/>
    <property type="match status" value="1"/>
</dbReference>
<dbReference type="PIRSF" id="PIRSF001221">
    <property type="entry name" value="Amidase_fungi"/>
    <property type="match status" value="1"/>
</dbReference>
<dbReference type="GO" id="GO:0004040">
    <property type="term" value="F:amidase activity"/>
    <property type="evidence" value="ECO:0007669"/>
    <property type="project" value="UniProtKB-EC"/>
</dbReference>
<feature type="active site" description="Charge relay system" evidence="5">
    <location>
        <position position="207"/>
    </location>
</feature>
<comment type="similarity">
    <text evidence="2">Belongs to the amidase family.</text>
</comment>
<dbReference type="Pfam" id="PF01425">
    <property type="entry name" value="Amidase"/>
    <property type="match status" value="1"/>
</dbReference>
<dbReference type="Proteomes" id="UP000019375">
    <property type="component" value="Unassembled WGS sequence"/>
</dbReference>
<keyword evidence="9" id="KW-1185">Reference proteome</keyword>
<organism evidence="8 9">
    <name type="scientific">Zygosaccharomyces bailii (strain CLIB 213 / ATCC 58445 / CBS 680 / BCRC 21525 / NBRC 1098 / NCYC 1416 / NRRL Y-2227)</name>
    <dbReference type="NCBI Taxonomy" id="1333698"/>
    <lineage>
        <taxon>Eukaryota</taxon>
        <taxon>Fungi</taxon>
        <taxon>Dikarya</taxon>
        <taxon>Ascomycota</taxon>
        <taxon>Saccharomycotina</taxon>
        <taxon>Saccharomycetes</taxon>
        <taxon>Saccharomycetales</taxon>
        <taxon>Saccharomycetaceae</taxon>
        <taxon>Zygosaccharomyces</taxon>
    </lineage>
</organism>
<feature type="active site" description="Acyl-ester intermediate" evidence="5">
    <location>
        <position position="231"/>
    </location>
</feature>
<reference evidence="9" key="1">
    <citation type="journal article" date="2013" name="Genome Announc.">
        <title>Genome sequence of the food spoilage yeast Zygosaccharomyces bailii CLIB 213(T).</title>
        <authorList>
            <person name="Galeote V."/>
            <person name="Bigey F."/>
            <person name="Devillers H."/>
            <person name="Neuveglise C."/>
            <person name="Dequin S."/>
        </authorList>
    </citation>
    <scope>NUCLEOTIDE SEQUENCE [LARGE SCALE GENOMIC DNA]</scope>
    <source>
        <strain evidence="9">CLIB 213 / ATCC 58445 / CBS 680 / CCRC 21525 / NBRC 1098 / NCYC 1416 / NRRL Y-2227</strain>
    </source>
</reference>
<dbReference type="PANTHER" id="PTHR46072">
    <property type="entry name" value="AMIDASE-RELATED-RELATED"/>
    <property type="match status" value="1"/>
</dbReference>
<evidence type="ECO:0000259" key="7">
    <source>
        <dbReference type="Pfam" id="PF01425"/>
    </source>
</evidence>
<dbReference type="AlphaFoldDB" id="A0A8J2X701"/>
<evidence type="ECO:0000256" key="3">
    <source>
        <dbReference type="ARBA" id="ARBA00012922"/>
    </source>
</evidence>
<evidence type="ECO:0000313" key="8">
    <source>
        <dbReference type="EMBL" id="CDF88711.1"/>
    </source>
</evidence>
<feature type="binding site" evidence="6">
    <location>
        <begin position="228"/>
        <end position="231"/>
    </location>
    <ligand>
        <name>substrate</name>
    </ligand>
</feature>
<dbReference type="PROSITE" id="PS00571">
    <property type="entry name" value="AMIDASES"/>
    <property type="match status" value="1"/>
</dbReference>
<gene>
    <name evidence="8" type="ORF">BN860_00166g</name>
</gene>
<keyword evidence="4" id="KW-0378">Hydrolase</keyword>
<sequence length="552" mass="61405">MSKWELEAQRKRKQILGAIPSSWILENAKQQMISAGFTNARDYIDTIMPPNEVAITNSTASELAKKISSGDIRAYEVCYSFCHRAAIAHQILNCCTEIFFERALQRAKELDKYFEETGKTAGPLHGIPVSLKDQFNLPGIDTTIGYVSYVGHKPPYESLLAKILEQKGAIFYVKTTVPMAMLADETESNLHGYTYNAINHKFTSGGSSGGEGALIAAGGSPIGLGTDIGGSIRTPASFHGLHALRPSHGRVTYLDVANSYLGQEVIPSVIGPLATSLGDVEMLMKVIVDSHAWELDPKVVPLEWRDVSAIKHQKLRFGVMWSDGFITPHPPITRALKETVEALKKAGHEVIEWKFPHQKEVLELAKKVFGADHGKEVFEVCKISGEPPAECIKQFVDFSVQEDGANVNVIDVTEWWKIGQEKSNLREKFFEHWGRTSEKTSDSRPIDALLCPVWPTSSFEEGESKYGADNYTVQFNVLDLASVILPVTTVSQTKDLPYHDFRPLTDRDEEIQSYYEPTRFDRMPVCIQVACRRLEEEKAIAVAAVVENSLKA</sequence>